<dbReference type="OrthoDB" id="410104at2759"/>
<reference evidence="1 2" key="1">
    <citation type="journal article" date="2019" name="Commun. Biol.">
        <title>The bagworm genome reveals a unique fibroin gene that provides high tensile strength.</title>
        <authorList>
            <person name="Kono N."/>
            <person name="Nakamura H."/>
            <person name="Ohtoshi R."/>
            <person name="Tomita M."/>
            <person name="Numata K."/>
            <person name="Arakawa K."/>
        </authorList>
    </citation>
    <scope>NUCLEOTIDE SEQUENCE [LARGE SCALE GENOMIC DNA]</scope>
</reference>
<accession>A0A4C1UN03</accession>
<comment type="caution">
    <text evidence="1">The sequence shown here is derived from an EMBL/GenBank/DDBJ whole genome shotgun (WGS) entry which is preliminary data.</text>
</comment>
<organism evidence="1 2">
    <name type="scientific">Eumeta variegata</name>
    <name type="common">Bagworm moth</name>
    <name type="synonym">Eumeta japonica</name>
    <dbReference type="NCBI Taxonomy" id="151549"/>
    <lineage>
        <taxon>Eukaryota</taxon>
        <taxon>Metazoa</taxon>
        <taxon>Ecdysozoa</taxon>
        <taxon>Arthropoda</taxon>
        <taxon>Hexapoda</taxon>
        <taxon>Insecta</taxon>
        <taxon>Pterygota</taxon>
        <taxon>Neoptera</taxon>
        <taxon>Endopterygota</taxon>
        <taxon>Lepidoptera</taxon>
        <taxon>Glossata</taxon>
        <taxon>Ditrysia</taxon>
        <taxon>Tineoidea</taxon>
        <taxon>Psychidae</taxon>
        <taxon>Oiketicinae</taxon>
        <taxon>Eumeta</taxon>
    </lineage>
</organism>
<protein>
    <submittedName>
        <fullName evidence="1">Uncharacterized protein</fullName>
    </submittedName>
</protein>
<gene>
    <name evidence="1" type="ORF">EVAR_12746_1</name>
</gene>
<dbReference type="AlphaFoldDB" id="A0A4C1UN03"/>
<evidence type="ECO:0000313" key="2">
    <source>
        <dbReference type="Proteomes" id="UP000299102"/>
    </source>
</evidence>
<proteinExistence type="predicted"/>
<evidence type="ECO:0000313" key="1">
    <source>
        <dbReference type="EMBL" id="GBP27699.1"/>
    </source>
</evidence>
<sequence>MHTLGWTFHAVTDRFNCLQHAHAESQGSEAEASTLRQLITIKEPMREEVKRRIIKGRRSYWSLKEPMKDKKLHINIKRKLFNMHLTHPYVWLPIMDTDQGNNKQTCNLSVRNGKEYVECEEIRQIEKLCHKIYNKNYRLNTENQKT</sequence>
<name>A0A4C1UN03_EUMVA</name>
<dbReference type="Proteomes" id="UP000299102">
    <property type="component" value="Unassembled WGS sequence"/>
</dbReference>
<keyword evidence="2" id="KW-1185">Reference proteome</keyword>
<dbReference type="EMBL" id="BGZK01000197">
    <property type="protein sequence ID" value="GBP27699.1"/>
    <property type="molecule type" value="Genomic_DNA"/>
</dbReference>